<evidence type="ECO:0000313" key="1">
    <source>
        <dbReference type="EMBL" id="NXM86434.1"/>
    </source>
</evidence>
<keyword evidence="2" id="KW-1185">Reference proteome</keyword>
<feature type="non-terminal residue" evidence="1">
    <location>
        <position position="84"/>
    </location>
</feature>
<dbReference type="EMBL" id="VXBF01008861">
    <property type="protein sequence ID" value="NXM86434.1"/>
    <property type="molecule type" value="Genomic_DNA"/>
</dbReference>
<evidence type="ECO:0000313" key="2">
    <source>
        <dbReference type="Proteomes" id="UP000565754"/>
    </source>
</evidence>
<comment type="caution">
    <text evidence="1">The sequence shown here is derived from an EMBL/GenBank/DDBJ whole genome shotgun (WGS) entry which is preliminary data.</text>
</comment>
<dbReference type="InterPro" id="IPR018154">
    <property type="entry name" value="TLV/ENV_coat_polyprotein"/>
</dbReference>
<name>A0A7L1EC52_OENON</name>
<dbReference type="Pfam" id="PF00429">
    <property type="entry name" value="TLV_coat"/>
    <property type="match status" value="1"/>
</dbReference>
<organism evidence="1 2">
    <name type="scientific">Oenanthe oenanthe</name>
    <name type="common">Northern wheatear</name>
    <dbReference type="NCBI Taxonomy" id="279966"/>
    <lineage>
        <taxon>Eukaryota</taxon>
        <taxon>Metazoa</taxon>
        <taxon>Chordata</taxon>
        <taxon>Craniata</taxon>
        <taxon>Vertebrata</taxon>
        <taxon>Euteleostomi</taxon>
        <taxon>Archelosauria</taxon>
        <taxon>Archosauria</taxon>
        <taxon>Dinosauria</taxon>
        <taxon>Saurischia</taxon>
        <taxon>Theropoda</taxon>
        <taxon>Coelurosauria</taxon>
        <taxon>Aves</taxon>
        <taxon>Neognathae</taxon>
        <taxon>Neoaves</taxon>
        <taxon>Telluraves</taxon>
        <taxon>Australaves</taxon>
        <taxon>Passeriformes</taxon>
        <taxon>Muscicapidae</taxon>
        <taxon>Oenanthe</taxon>
    </lineage>
</organism>
<feature type="non-terminal residue" evidence="1">
    <location>
        <position position="1"/>
    </location>
</feature>
<gene>
    <name evidence="1" type="primary">Env1_2</name>
    <name evidence="1" type="ORF">OENOEN_R15212</name>
</gene>
<sequence length="84" mass="9352">VDPQQNTLWSLMYAAYQVLNATKPDLTEHCWLCFDIKPPFYEAIGVTEKARWSNGSNPTQCDCKGTQTQGITLAAVTGKGRCIR</sequence>
<accession>A0A7L1EC52</accession>
<reference evidence="1 2" key="1">
    <citation type="submission" date="2019-09" db="EMBL/GenBank/DDBJ databases">
        <title>Bird 10,000 Genomes (B10K) Project - Family phase.</title>
        <authorList>
            <person name="Zhang G."/>
        </authorList>
    </citation>
    <scope>NUCLEOTIDE SEQUENCE [LARGE SCALE GENOMIC DNA]</scope>
    <source>
        <strain evidence="1">B10K-DU-001-74</strain>
        <tissue evidence="1">Muscle</tissue>
    </source>
</reference>
<protein>
    <submittedName>
        <fullName evidence="1">ENV1 protein</fullName>
    </submittedName>
</protein>
<dbReference type="AlphaFoldDB" id="A0A7L1EC52"/>
<proteinExistence type="predicted"/>
<dbReference type="Proteomes" id="UP000565754">
    <property type="component" value="Unassembled WGS sequence"/>
</dbReference>